<reference evidence="1 2" key="1">
    <citation type="submission" date="2020-06" db="EMBL/GenBank/DDBJ databases">
        <authorList>
            <person name="Kim S.-J."/>
            <person name="Park S.-J."/>
        </authorList>
    </citation>
    <scope>NUCLEOTIDE SEQUENCE [LARGE SCALE GENOMIC DNA]</scope>
    <source>
        <strain evidence="1 2">SW-151</strain>
    </source>
</reference>
<proteinExistence type="predicted"/>
<organism evidence="1 2">
    <name type="scientific">Parasphingorhabdus flavimaris</name>
    <dbReference type="NCBI Taxonomy" id="266812"/>
    <lineage>
        <taxon>Bacteria</taxon>
        <taxon>Pseudomonadati</taxon>
        <taxon>Pseudomonadota</taxon>
        <taxon>Alphaproteobacteria</taxon>
        <taxon>Sphingomonadales</taxon>
        <taxon>Sphingomonadaceae</taxon>
        <taxon>Parasphingorhabdus</taxon>
    </lineage>
</organism>
<accession>A0ABX2N0J1</accession>
<keyword evidence="2" id="KW-1185">Reference proteome</keyword>
<sequence>MLEQSDHFARDLSLAAIAHKENWLAVGKFYKKNCKKSLTIVKIVQSTDSLPLHGKKSDAPI</sequence>
<dbReference type="RefSeq" id="WP_176278619.1">
    <property type="nucleotide sequence ID" value="NZ_JABWMH010000001.1"/>
</dbReference>
<comment type="caution">
    <text evidence="1">The sequence shown here is derived from an EMBL/GenBank/DDBJ whole genome shotgun (WGS) entry which is preliminary data.</text>
</comment>
<gene>
    <name evidence="1" type="ORF">HUO14_04350</name>
</gene>
<dbReference type="EMBL" id="JABWMH010000001">
    <property type="protein sequence ID" value="NVD27141.1"/>
    <property type="molecule type" value="Genomic_DNA"/>
</dbReference>
<evidence type="ECO:0000313" key="2">
    <source>
        <dbReference type="Proteomes" id="UP000652427"/>
    </source>
</evidence>
<evidence type="ECO:0000313" key="1">
    <source>
        <dbReference type="EMBL" id="NVD27141.1"/>
    </source>
</evidence>
<protein>
    <submittedName>
        <fullName evidence="1">Uncharacterized protein</fullName>
    </submittedName>
</protein>
<dbReference type="Proteomes" id="UP000652427">
    <property type="component" value="Unassembled WGS sequence"/>
</dbReference>
<name>A0ABX2N0J1_9SPHN</name>